<evidence type="ECO:0000313" key="3">
    <source>
        <dbReference type="Proteomes" id="UP001164390"/>
    </source>
</evidence>
<name>A0AA46YLS2_9ACTN</name>
<keyword evidence="1" id="KW-1133">Transmembrane helix</keyword>
<dbReference type="Proteomes" id="UP001164390">
    <property type="component" value="Chromosome"/>
</dbReference>
<dbReference type="AlphaFoldDB" id="A0AA46YLS2"/>
<evidence type="ECO:0000256" key="1">
    <source>
        <dbReference type="SAM" id="Phobius"/>
    </source>
</evidence>
<proteinExistence type="predicted"/>
<reference evidence="2" key="1">
    <citation type="submission" date="2022-01" db="EMBL/GenBank/DDBJ databases">
        <title>Nocardioidaceae gen. sp. A5X3R13.</title>
        <authorList>
            <person name="Lopez Marin M.A."/>
            <person name="Uhlik O."/>
        </authorList>
    </citation>
    <scope>NUCLEOTIDE SEQUENCE</scope>
    <source>
        <strain evidence="2">A5X3R13</strain>
    </source>
</reference>
<feature type="transmembrane region" description="Helical" evidence="1">
    <location>
        <begin position="32"/>
        <end position="58"/>
    </location>
</feature>
<organism evidence="2 3">
    <name type="scientific">Solicola gregarius</name>
    <dbReference type="NCBI Taxonomy" id="2908642"/>
    <lineage>
        <taxon>Bacteria</taxon>
        <taxon>Bacillati</taxon>
        <taxon>Actinomycetota</taxon>
        <taxon>Actinomycetes</taxon>
        <taxon>Propionibacteriales</taxon>
        <taxon>Nocardioidaceae</taxon>
        <taxon>Solicola</taxon>
    </lineage>
</organism>
<accession>A0AA46YLS2</accession>
<gene>
    <name evidence="2" type="ORF">L0C25_09275</name>
</gene>
<dbReference type="KEGG" id="sgrg:L0C25_09275"/>
<evidence type="ECO:0000313" key="2">
    <source>
        <dbReference type="EMBL" id="UYM07245.1"/>
    </source>
</evidence>
<dbReference type="RefSeq" id="WP_271636205.1">
    <property type="nucleotide sequence ID" value="NZ_CP094970.1"/>
</dbReference>
<keyword evidence="3" id="KW-1185">Reference proteome</keyword>
<keyword evidence="1" id="KW-0472">Membrane</keyword>
<keyword evidence="1" id="KW-0812">Transmembrane</keyword>
<sequence>MLVGLIWKRDRRARFTMGAKNSNVTVWGSRTALVAGAISGLLFGLYAGFGIAVGCAVIGSLLTRPRAEVPAPAG</sequence>
<dbReference type="EMBL" id="CP094970">
    <property type="protein sequence ID" value="UYM07245.1"/>
    <property type="molecule type" value="Genomic_DNA"/>
</dbReference>
<protein>
    <submittedName>
        <fullName evidence="2">Uncharacterized protein</fullName>
    </submittedName>
</protein>